<evidence type="ECO:0000259" key="6">
    <source>
        <dbReference type="Pfam" id="PF08540"/>
    </source>
</evidence>
<evidence type="ECO:0000256" key="1">
    <source>
        <dbReference type="ARBA" id="ARBA00007061"/>
    </source>
</evidence>
<reference evidence="7 8" key="1">
    <citation type="journal article" date="2015" name="Genome Announc.">
        <title>Expanding the biotechnology potential of lactobacilli through comparative genomics of 213 strains and associated genera.</title>
        <authorList>
            <person name="Sun Z."/>
            <person name="Harris H.M."/>
            <person name="McCann A."/>
            <person name="Guo C."/>
            <person name="Argimon S."/>
            <person name="Zhang W."/>
            <person name="Yang X."/>
            <person name="Jeffery I.B."/>
            <person name="Cooney J.C."/>
            <person name="Kagawa T.F."/>
            <person name="Liu W."/>
            <person name="Song Y."/>
            <person name="Salvetti E."/>
            <person name="Wrobel A."/>
            <person name="Rasinkangas P."/>
            <person name="Parkhill J."/>
            <person name="Rea M.C."/>
            <person name="O'Sullivan O."/>
            <person name="Ritari J."/>
            <person name="Douillard F.P."/>
            <person name="Paul Ross R."/>
            <person name="Yang R."/>
            <person name="Briner A.E."/>
            <person name="Felis G.E."/>
            <person name="de Vos W.M."/>
            <person name="Barrangou R."/>
            <person name="Klaenhammer T.R."/>
            <person name="Caufield P.W."/>
            <person name="Cui Y."/>
            <person name="Zhang H."/>
            <person name="O'Toole P.W."/>
        </authorList>
    </citation>
    <scope>NUCLEOTIDE SEQUENCE [LARGE SCALE GENOMIC DNA]</scope>
    <source>
        <strain evidence="7 8">DSM 19519</strain>
    </source>
</reference>
<feature type="active site" description="Acyl-thioester intermediate" evidence="3">
    <location>
        <position position="114"/>
    </location>
</feature>
<accession>A0A0R1MQV3</accession>
<dbReference type="STRING" id="1423759.FC92_GL001839"/>
<comment type="caution">
    <text evidence="7">The sequence shown here is derived from an EMBL/GenBank/DDBJ whole genome shotgun (WGS) entry which is preliminary data.</text>
</comment>
<dbReference type="GO" id="GO:0006084">
    <property type="term" value="P:acetyl-CoA metabolic process"/>
    <property type="evidence" value="ECO:0007669"/>
    <property type="project" value="InterPro"/>
</dbReference>
<dbReference type="Proteomes" id="UP000051448">
    <property type="component" value="Unassembled WGS sequence"/>
</dbReference>
<dbReference type="SUPFAM" id="SSF53901">
    <property type="entry name" value="Thiolase-like"/>
    <property type="match status" value="2"/>
</dbReference>
<name>A0A0R1MQV3_9LACO</name>
<evidence type="ECO:0000313" key="8">
    <source>
        <dbReference type="Proteomes" id="UP000051448"/>
    </source>
</evidence>
<evidence type="ECO:0000256" key="2">
    <source>
        <dbReference type="ARBA" id="ARBA00022679"/>
    </source>
</evidence>
<dbReference type="PANTHER" id="PTHR43323:SF2">
    <property type="entry name" value="HYDROXYMETHYLGLUTARYL-COA SYNTHASE"/>
    <property type="match status" value="1"/>
</dbReference>
<feature type="domain" description="Hydroxymethylglutaryl-coenzyme A synthase C-terminal" evidence="6">
    <location>
        <begin position="178"/>
        <end position="260"/>
    </location>
</feature>
<dbReference type="PATRIC" id="fig|1423759.3.peg.1922"/>
<evidence type="ECO:0000313" key="7">
    <source>
        <dbReference type="EMBL" id="KRL07450.1"/>
    </source>
</evidence>
<dbReference type="InterPro" id="IPR016039">
    <property type="entry name" value="Thiolase-like"/>
</dbReference>
<dbReference type="Pfam" id="PF08540">
    <property type="entry name" value="HMG_CoA_synt_C"/>
    <property type="match status" value="2"/>
</dbReference>
<evidence type="ECO:0000256" key="4">
    <source>
        <dbReference type="PIRSR" id="PIRSR611554-2"/>
    </source>
</evidence>
<dbReference type="CDD" id="cd00827">
    <property type="entry name" value="init_cond_enzymes"/>
    <property type="match status" value="1"/>
</dbReference>
<protein>
    <submittedName>
        <fullName evidence="7">Hydroxymethylglutaryl-CoA synthase</fullName>
    </submittedName>
</protein>
<comment type="similarity">
    <text evidence="1">Belongs to the thiolase-like superfamily. HMG-CoA synthase family.</text>
</comment>
<dbReference type="EMBL" id="AZDX01000006">
    <property type="protein sequence ID" value="KRL07450.1"/>
    <property type="molecule type" value="Genomic_DNA"/>
</dbReference>
<keyword evidence="2" id="KW-0808">Transferase</keyword>
<proteinExistence type="inferred from homology"/>
<feature type="binding site" evidence="4">
    <location>
        <position position="32"/>
    </location>
    <ligand>
        <name>(3S)-3-hydroxy-3-methylglutaryl-CoA</name>
        <dbReference type="ChEBI" id="CHEBI:43074"/>
    </ligand>
</feature>
<dbReference type="AlphaFoldDB" id="A0A0R1MQV3"/>
<feature type="active site" description="Proton donor/acceptor" evidence="3">
    <location>
        <position position="236"/>
    </location>
</feature>
<dbReference type="PANTHER" id="PTHR43323">
    <property type="entry name" value="3-HYDROXY-3-METHYLGLUTARYL COENZYME A SYNTHASE"/>
    <property type="match status" value="1"/>
</dbReference>
<feature type="domain" description="Hydroxymethylglutaryl-coenzyme A synthase N-terminal" evidence="5">
    <location>
        <begin position="6"/>
        <end position="167"/>
    </location>
</feature>
<keyword evidence="8" id="KW-1185">Reference proteome</keyword>
<dbReference type="Pfam" id="PF01154">
    <property type="entry name" value="HMG_CoA_synt_N"/>
    <property type="match status" value="1"/>
</dbReference>
<organism evidence="7 8">
    <name type="scientific">Liquorilactobacillus hordei DSM 19519</name>
    <dbReference type="NCBI Taxonomy" id="1423759"/>
    <lineage>
        <taxon>Bacteria</taxon>
        <taxon>Bacillati</taxon>
        <taxon>Bacillota</taxon>
        <taxon>Bacilli</taxon>
        <taxon>Lactobacillales</taxon>
        <taxon>Lactobacillaceae</taxon>
        <taxon>Liquorilactobacillus</taxon>
    </lineage>
</organism>
<feature type="binding site" evidence="4">
    <location>
        <position position="278"/>
    </location>
    <ligand>
        <name>(3S)-3-hydroxy-3-methylglutaryl-CoA</name>
        <dbReference type="ChEBI" id="CHEBI:43074"/>
    </ligand>
</feature>
<gene>
    <name evidence="7" type="ORF">FC92_GL001839</name>
</gene>
<feature type="binding site" evidence="4">
    <location>
        <position position="245"/>
    </location>
    <ligand>
        <name>(3S)-3-hydroxy-3-methylglutaryl-CoA</name>
        <dbReference type="ChEBI" id="CHEBI:43074"/>
    </ligand>
</feature>
<dbReference type="NCBIfam" id="TIGR01835">
    <property type="entry name" value="HMG-CoA-S_prok"/>
    <property type="match status" value="1"/>
</dbReference>
<evidence type="ECO:0000259" key="5">
    <source>
        <dbReference type="Pfam" id="PF01154"/>
    </source>
</evidence>
<dbReference type="InterPro" id="IPR013746">
    <property type="entry name" value="HMG_CoA_synt_C_dom"/>
</dbReference>
<dbReference type="Gene3D" id="3.40.47.10">
    <property type="match status" value="2"/>
</dbReference>
<feature type="domain" description="Hydroxymethylglutaryl-coenzyme A synthase C-terminal" evidence="6">
    <location>
        <begin position="271"/>
        <end position="356"/>
    </location>
</feature>
<sequence>MELMKIGIDKIGFATSDLYLDMVDLANARQEDPNKYLIGIGQAKMAVIRPTQDVVTMAATAAKRIISEEDKKNISYVIFATESGIDNSKSAAVYLADLLGILPNVRTIEVKQACYGATAALQLAKGYIALNPESKVLVIGADNARYGIKTPGEPTQGGGAIAMLVSSNPKILELENPTAAYAENIMDFWRPLGHSKALVDGKYSSGIYLDFLRNVWDEQFKKTGFKLQDYGALLFHLPYTKMGLKGLRQILQDASVDDSTRLTREFEYARQFNREVGNLYTGSLYLSFLSLIVNSDSIRSGQRIGLFSYGSGAQAEFFTGILQPNYQEGLAGVDYQSILNKRQAVSVSEYEKFFESHIFDIENIELDYQEDNSDFLLMGVQDYKRKYLGR</sequence>
<evidence type="ECO:0000256" key="3">
    <source>
        <dbReference type="PIRSR" id="PIRSR611554-1"/>
    </source>
</evidence>
<dbReference type="GO" id="GO:0004421">
    <property type="term" value="F:hydroxymethylglutaryl-CoA synthase activity"/>
    <property type="evidence" value="ECO:0007669"/>
    <property type="project" value="InterPro"/>
</dbReference>
<dbReference type="InterPro" id="IPR013528">
    <property type="entry name" value="HMG_CoA_synth_N"/>
</dbReference>
<feature type="binding site" evidence="4">
    <location>
        <position position="146"/>
    </location>
    <ligand>
        <name>(3S)-3-hydroxy-3-methylglutaryl-CoA</name>
        <dbReference type="ChEBI" id="CHEBI:43074"/>
    </ligand>
</feature>
<dbReference type="InterPro" id="IPR011554">
    <property type="entry name" value="HMG_CoA_synthase_prok"/>
</dbReference>
<feature type="active site" description="Proton donor/acceptor" evidence="3">
    <location>
        <position position="82"/>
    </location>
</feature>